<dbReference type="GO" id="GO:0016887">
    <property type="term" value="F:ATP hydrolysis activity"/>
    <property type="evidence" value="ECO:0007669"/>
    <property type="project" value="InterPro"/>
</dbReference>
<proteinExistence type="inferred from homology"/>
<dbReference type="InterPro" id="IPR027417">
    <property type="entry name" value="P-loop_NTPase"/>
</dbReference>
<dbReference type="PANTHER" id="PTHR43297:SF2">
    <property type="entry name" value="DIPEPTIDE TRANSPORT ATP-BINDING PROTEIN DPPD"/>
    <property type="match status" value="1"/>
</dbReference>
<keyword evidence="5" id="KW-0547">Nucleotide-binding</keyword>
<dbReference type="OrthoDB" id="9784450at2"/>
<comment type="subcellular location">
    <subcellularLocation>
        <location evidence="1">Cell inner membrane</location>
        <topology evidence="1">Peripheral membrane protein</topology>
    </subcellularLocation>
</comment>
<dbReference type="NCBIfam" id="TIGR01727">
    <property type="entry name" value="oligo_HPY"/>
    <property type="match status" value="1"/>
</dbReference>
<evidence type="ECO:0000256" key="6">
    <source>
        <dbReference type="ARBA" id="ARBA00022840"/>
    </source>
</evidence>
<keyword evidence="7" id="KW-0472">Membrane</keyword>
<dbReference type="CDD" id="cd03257">
    <property type="entry name" value="ABC_NikE_OppD_transporters"/>
    <property type="match status" value="1"/>
</dbReference>
<keyword evidence="3" id="KW-0813">Transport</keyword>
<comment type="caution">
    <text evidence="11">The sequence shown here is derived from an EMBL/GenBank/DDBJ whole genome shotgun (WGS) entry which is preliminary data.</text>
</comment>
<dbReference type="InterPro" id="IPR003439">
    <property type="entry name" value="ABC_transporter-like_ATP-bd"/>
</dbReference>
<keyword evidence="6 11" id="KW-0067">ATP-binding</keyword>
<dbReference type="InterPro" id="IPR050388">
    <property type="entry name" value="ABC_Ni/Peptide_Import"/>
</dbReference>
<evidence type="ECO:0000313" key="11">
    <source>
        <dbReference type="EMBL" id="PWQ93357.1"/>
    </source>
</evidence>
<organism evidence="11 12">
    <name type="scientific">Leucothrix pacifica</name>
    <dbReference type="NCBI Taxonomy" id="1247513"/>
    <lineage>
        <taxon>Bacteria</taxon>
        <taxon>Pseudomonadati</taxon>
        <taxon>Pseudomonadota</taxon>
        <taxon>Gammaproteobacteria</taxon>
        <taxon>Thiotrichales</taxon>
        <taxon>Thiotrichaceae</taxon>
        <taxon>Leucothrix</taxon>
    </lineage>
</organism>
<dbReference type="Gene3D" id="3.40.50.300">
    <property type="entry name" value="P-loop containing nucleotide triphosphate hydrolases"/>
    <property type="match status" value="1"/>
</dbReference>
<dbReference type="SMART" id="SM00382">
    <property type="entry name" value="AAA"/>
    <property type="match status" value="1"/>
</dbReference>
<evidence type="ECO:0000256" key="9">
    <source>
        <dbReference type="ARBA" id="ARBA00047356"/>
    </source>
</evidence>
<comment type="catalytic activity">
    <reaction evidence="9">
        <text>a dipeptide(out) + ATP + H2O = a dipeptide(in) + ADP + phosphate + H(+)</text>
        <dbReference type="Rhea" id="RHEA:23120"/>
        <dbReference type="ChEBI" id="CHEBI:15377"/>
        <dbReference type="ChEBI" id="CHEBI:15378"/>
        <dbReference type="ChEBI" id="CHEBI:30616"/>
        <dbReference type="ChEBI" id="CHEBI:43474"/>
        <dbReference type="ChEBI" id="CHEBI:90799"/>
        <dbReference type="ChEBI" id="CHEBI:456216"/>
        <dbReference type="EC" id="7.4.2.9"/>
    </reaction>
</comment>
<reference evidence="11 12" key="1">
    <citation type="submission" date="2018-05" db="EMBL/GenBank/DDBJ databases">
        <title>Leucothrix arctica sp. nov., isolated from Arctic seawater.</title>
        <authorList>
            <person name="Choi A."/>
            <person name="Baek K."/>
        </authorList>
    </citation>
    <scope>NUCLEOTIDE SEQUENCE [LARGE SCALE GENOMIC DNA]</scope>
    <source>
        <strain evidence="11 12">JCM 18388</strain>
    </source>
</reference>
<dbReference type="AlphaFoldDB" id="A0A317C4Y1"/>
<evidence type="ECO:0000256" key="7">
    <source>
        <dbReference type="ARBA" id="ARBA00023136"/>
    </source>
</evidence>
<dbReference type="EMBL" id="QGKM01000061">
    <property type="protein sequence ID" value="PWQ93357.1"/>
    <property type="molecule type" value="Genomic_DNA"/>
</dbReference>
<dbReference type="GO" id="GO:0005886">
    <property type="term" value="C:plasma membrane"/>
    <property type="evidence" value="ECO:0007669"/>
    <property type="project" value="UniProtKB-SubCell"/>
</dbReference>
<dbReference type="SUPFAM" id="SSF52540">
    <property type="entry name" value="P-loop containing nucleoside triphosphate hydrolases"/>
    <property type="match status" value="1"/>
</dbReference>
<dbReference type="PROSITE" id="PS50893">
    <property type="entry name" value="ABC_TRANSPORTER_2"/>
    <property type="match status" value="1"/>
</dbReference>
<dbReference type="FunFam" id="3.40.50.300:FF:000016">
    <property type="entry name" value="Oligopeptide ABC transporter ATP-binding component"/>
    <property type="match status" value="1"/>
</dbReference>
<evidence type="ECO:0000256" key="4">
    <source>
        <dbReference type="ARBA" id="ARBA00022475"/>
    </source>
</evidence>
<dbReference type="GO" id="GO:0005524">
    <property type="term" value="F:ATP binding"/>
    <property type="evidence" value="ECO:0007669"/>
    <property type="project" value="UniProtKB-KW"/>
</dbReference>
<evidence type="ECO:0000259" key="10">
    <source>
        <dbReference type="PROSITE" id="PS50893"/>
    </source>
</evidence>
<dbReference type="Pfam" id="PF08352">
    <property type="entry name" value="oligo_HPY"/>
    <property type="match status" value="1"/>
</dbReference>
<evidence type="ECO:0000256" key="3">
    <source>
        <dbReference type="ARBA" id="ARBA00022448"/>
    </source>
</evidence>
<name>A0A317C4Y1_9GAMM</name>
<dbReference type="InterPro" id="IPR003593">
    <property type="entry name" value="AAA+_ATPase"/>
</dbReference>
<dbReference type="Proteomes" id="UP000245539">
    <property type="component" value="Unassembled WGS sequence"/>
</dbReference>
<dbReference type="InterPro" id="IPR017871">
    <property type="entry name" value="ABC_transporter-like_CS"/>
</dbReference>
<evidence type="ECO:0000313" key="12">
    <source>
        <dbReference type="Proteomes" id="UP000245539"/>
    </source>
</evidence>
<feature type="domain" description="ABC transporter" evidence="10">
    <location>
        <begin position="1"/>
        <end position="243"/>
    </location>
</feature>
<dbReference type="PROSITE" id="PS00211">
    <property type="entry name" value="ABC_TRANSPORTER_1"/>
    <property type="match status" value="1"/>
</dbReference>
<dbReference type="GO" id="GO:0055085">
    <property type="term" value="P:transmembrane transport"/>
    <property type="evidence" value="ECO:0007669"/>
    <property type="project" value="UniProtKB-ARBA"/>
</dbReference>
<dbReference type="GO" id="GO:0015833">
    <property type="term" value="P:peptide transport"/>
    <property type="evidence" value="ECO:0007669"/>
    <property type="project" value="InterPro"/>
</dbReference>
<evidence type="ECO:0000256" key="1">
    <source>
        <dbReference type="ARBA" id="ARBA00004417"/>
    </source>
</evidence>
<dbReference type="EC" id="7.4.2.9" evidence="8"/>
<keyword evidence="12" id="KW-1185">Reference proteome</keyword>
<comment type="similarity">
    <text evidence="2">Belongs to the ABC transporter superfamily.</text>
</comment>
<accession>A0A317C4Y1</accession>
<evidence type="ECO:0000256" key="8">
    <source>
        <dbReference type="ARBA" id="ARBA00038852"/>
    </source>
</evidence>
<dbReference type="InterPro" id="IPR013563">
    <property type="entry name" value="Oligopep_ABC_C"/>
</dbReference>
<evidence type="ECO:0000256" key="2">
    <source>
        <dbReference type="ARBA" id="ARBA00005417"/>
    </source>
</evidence>
<evidence type="ECO:0000256" key="5">
    <source>
        <dbReference type="ARBA" id="ARBA00022741"/>
    </source>
</evidence>
<keyword evidence="4" id="KW-1003">Cell membrane</keyword>
<sequence length="306" mass="33044">MEDLSVEFTSRRGVLRALDNVSLTLEAGEFLGMVGESGAGKSMTGNAILGLIDPPGKIVSGDIRLQGESIVKNPERIRGSHISMIFQDPLSSLNPLKTIGAQLIETIELHTPRRGTAARERAAELMTQIGVDADRLSAYPHQFSGGMRQRVVIALAMASEPEIIIADEPTTALDVSVQAQVLDLLREVCSAHGTSVILITHDMGVIGHWTDRVGVMYAGRLIEIGTTNDIIRSPRHPYTQGLIASTPTMDANVDTTLYQIPGNMPPLTAIPDGCAFNPRCPIAEDKCREVIPHLINDVACHLRSET</sequence>
<dbReference type="Pfam" id="PF00005">
    <property type="entry name" value="ABC_tran"/>
    <property type="match status" value="1"/>
</dbReference>
<dbReference type="PANTHER" id="PTHR43297">
    <property type="entry name" value="OLIGOPEPTIDE TRANSPORT ATP-BINDING PROTEIN APPD"/>
    <property type="match status" value="1"/>
</dbReference>
<protein>
    <recommendedName>
        <fullName evidence="8">ABC-type dipeptide transporter</fullName>
        <ecNumber evidence="8">7.4.2.9</ecNumber>
    </recommendedName>
</protein>
<gene>
    <name evidence="11" type="ORF">DKW60_17640</name>
</gene>